<comment type="caution">
    <text evidence="8">The sequence shown here is derived from an EMBL/GenBank/DDBJ whole genome shotgun (WGS) entry which is preliminary data.</text>
</comment>
<dbReference type="EC" id="4.1.1.18" evidence="8"/>
<dbReference type="InterPro" id="IPR015424">
    <property type="entry name" value="PyrdxlP-dep_Trfase"/>
</dbReference>
<dbReference type="InterPro" id="IPR052357">
    <property type="entry name" value="Orn_Lys_Arg_decarboxylase-I"/>
</dbReference>
<evidence type="ECO:0000256" key="5">
    <source>
        <dbReference type="ARBA" id="ARBA00023239"/>
    </source>
</evidence>
<keyword evidence="4" id="KW-0663">Pyridoxal phosphate</keyword>
<name>A0ABS4KAU9_9FIRM</name>
<evidence type="ECO:0000256" key="2">
    <source>
        <dbReference type="ARBA" id="ARBA00010671"/>
    </source>
</evidence>
<keyword evidence="5 8" id="KW-0456">Lyase</keyword>
<dbReference type="PANTHER" id="PTHR43277">
    <property type="entry name" value="ARGININE DECARBOXYLASE"/>
    <property type="match status" value="1"/>
</dbReference>
<dbReference type="Pfam" id="PF01276">
    <property type="entry name" value="OKR_DC_1"/>
    <property type="match status" value="1"/>
</dbReference>
<dbReference type="SUPFAM" id="SSF53383">
    <property type="entry name" value="PLP-dependent transferases"/>
    <property type="match status" value="1"/>
</dbReference>
<feature type="domain" description="Orn/Lys/Arg decarboxylase C-terminal" evidence="7">
    <location>
        <begin position="375"/>
        <end position="432"/>
    </location>
</feature>
<feature type="domain" description="Orn/Lys/Arg decarboxylases family 1 pyridoxal-P attachment site" evidence="6">
    <location>
        <begin position="14"/>
        <end position="287"/>
    </location>
</feature>
<evidence type="ECO:0000256" key="3">
    <source>
        <dbReference type="ARBA" id="ARBA00022793"/>
    </source>
</evidence>
<accession>A0ABS4KAU9</accession>
<dbReference type="InterPro" id="IPR008286">
    <property type="entry name" value="Prn/Lys/Arg_de-COase_C"/>
</dbReference>
<evidence type="ECO:0000313" key="8">
    <source>
        <dbReference type="EMBL" id="MBP2024888.1"/>
    </source>
</evidence>
<protein>
    <submittedName>
        <fullName evidence="8">Lysine decarboxylase</fullName>
        <ecNumber evidence="8">4.1.1.18</ecNumber>
    </submittedName>
</protein>
<dbReference type="SUPFAM" id="SSF55904">
    <property type="entry name" value="Ornithine decarboxylase C-terminal domain"/>
    <property type="match status" value="1"/>
</dbReference>
<comment type="cofactor">
    <cofactor evidence="1">
        <name>pyridoxal 5'-phosphate</name>
        <dbReference type="ChEBI" id="CHEBI:597326"/>
    </cofactor>
</comment>
<evidence type="ECO:0000256" key="4">
    <source>
        <dbReference type="ARBA" id="ARBA00022898"/>
    </source>
</evidence>
<gene>
    <name evidence="8" type="ORF">J2Z71_000411</name>
</gene>
<evidence type="ECO:0000259" key="6">
    <source>
        <dbReference type="Pfam" id="PF01276"/>
    </source>
</evidence>
<keyword evidence="3" id="KW-0210">Decarboxylase</keyword>
<proteinExistence type="inferred from homology"/>
<dbReference type="PANTHER" id="PTHR43277:SF4">
    <property type="entry name" value="ARGININE DECARBOXYLASE"/>
    <property type="match status" value="1"/>
</dbReference>
<comment type="similarity">
    <text evidence="2">Belongs to the Orn/Lys/Arg decarboxylase class-I family.</text>
</comment>
<evidence type="ECO:0000259" key="7">
    <source>
        <dbReference type="Pfam" id="PF03711"/>
    </source>
</evidence>
<evidence type="ECO:0000313" key="9">
    <source>
        <dbReference type="Proteomes" id="UP001519306"/>
    </source>
</evidence>
<dbReference type="EMBL" id="JAGGLJ010000003">
    <property type="protein sequence ID" value="MBP2024888.1"/>
    <property type="molecule type" value="Genomic_DNA"/>
</dbReference>
<dbReference type="GO" id="GO:0008923">
    <property type="term" value="F:lysine decarboxylase activity"/>
    <property type="evidence" value="ECO:0007669"/>
    <property type="project" value="UniProtKB-EC"/>
</dbReference>
<dbReference type="Gene3D" id="3.90.100.10">
    <property type="entry name" value="Orn/Lys/Arg decarboxylase, C-terminal domain"/>
    <property type="match status" value="1"/>
</dbReference>
<dbReference type="InterPro" id="IPR036633">
    <property type="entry name" value="Prn/Lys/Arg_de-COase_C_sf"/>
</dbReference>
<dbReference type="Gene3D" id="3.40.640.10">
    <property type="entry name" value="Type I PLP-dependent aspartate aminotransferase-like (Major domain)"/>
    <property type="match status" value="1"/>
</dbReference>
<reference evidence="8 9" key="1">
    <citation type="submission" date="2021-03" db="EMBL/GenBank/DDBJ databases">
        <title>Genomic Encyclopedia of Type Strains, Phase IV (KMG-IV): sequencing the most valuable type-strain genomes for metagenomic binning, comparative biology and taxonomic classification.</title>
        <authorList>
            <person name="Goeker M."/>
        </authorList>
    </citation>
    <scope>NUCLEOTIDE SEQUENCE [LARGE SCALE GENOMIC DNA]</scope>
    <source>
        <strain evidence="8 9">DSM 27563</strain>
    </source>
</reference>
<dbReference type="Pfam" id="PF03711">
    <property type="entry name" value="OKR_DC_1_C"/>
    <property type="match status" value="1"/>
</dbReference>
<evidence type="ECO:0000256" key="1">
    <source>
        <dbReference type="ARBA" id="ARBA00001933"/>
    </source>
</evidence>
<organism evidence="8 9">
    <name type="scientific">Peptoniphilus stercorisuis</name>
    <dbReference type="NCBI Taxonomy" id="1436965"/>
    <lineage>
        <taxon>Bacteria</taxon>
        <taxon>Bacillati</taxon>
        <taxon>Bacillota</taxon>
        <taxon>Tissierellia</taxon>
        <taxon>Tissierellales</taxon>
        <taxon>Peptoniphilaceae</taxon>
        <taxon>Peptoniphilus</taxon>
    </lineage>
</organism>
<dbReference type="Proteomes" id="UP001519306">
    <property type="component" value="Unassembled WGS sequence"/>
</dbReference>
<sequence>MKRYIYKSVENMKDKTVFSMPGHKSKDVFDFDYKFDITEVMGVDNLLDPQACILDSEKEVAKIFGVKESFYMVNGSTGALHIAIATATKPGDEILIQRNSHKSIYNALVINDLKPHYINANYNEKFNLFTGINTDELDKKLSENKNIKVVVLTSPNYFGICLNLKEISKVIKKHNGILIVDEAHGSHINFTDKREYSAVNYADFIVHSTHKTMPSLTQSAILHLNSDKFTREDVLKRINLLLTTSPSYLLTQSSEFGVDYMQKYGSDILKRNEEYIFDLKESLKNKIDFFNGDDNDDSFSYYDPTKILFRIPSLSGFEIVKSLFLRYNIRLEMGDLYYGLALSTICDEKSDFEKLKEALEDISKISSKEEIKINRINIIEPEIVYSPRDAFYMNSESVDLNMSQGRVSSSIIAAYPPGVPIVSFGERITKDIINEINIYLKSGIEVIGIDRGRVEVILE</sequence>
<keyword evidence="9" id="KW-1185">Reference proteome</keyword>
<dbReference type="InterPro" id="IPR015421">
    <property type="entry name" value="PyrdxlP-dep_Trfase_major"/>
</dbReference>
<dbReference type="RefSeq" id="WP_210060194.1">
    <property type="nucleotide sequence ID" value="NZ_JAGGLJ010000003.1"/>
</dbReference>
<dbReference type="InterPro" id="IPR000310">
    <property type="entry name" value="Orn/Lys/Arg_deCO2ase_major_dom"/>
</dbReference>